<dbReference type="GO" id="GO:0046677">
    <property type="term" value="P:response to antibiotic"/>
    <property type="evidence" value="ECO:0007669"/>
    <property type="project" value="TreeGrafter"/>
</dbReference>
<evidence type="ECO:0000259" key="5">
    <source>
        <dbReference type="Pfam" id="PF25876"/>
    </source>
</evidence>
<dbReference type="Pfam" id="PF25917">
    <property type="entry name" value="BSH_RND"/>
    <property type="match status" value="1"/>
</dbReference>
<keyword evidence="3" id="KW-0175">Coiled coil</keyword>
<dbReference type="Pfam" id="PF25967">
    <property type="entry name" value="RND-MFP_C"/>
    <property type="match status" value="1"/>
</dbReference>
<evidence type="ECO:0000259" key="8">
    <source>
        <dbReference type="Pfam" id="PF25967"/>
    </source>
</evidence>
<comment type="similarity">
    <text evidence="2">Belongs to the membrane fusion protein (MFP) (TC 8.A.1) family.</text>
</comment>
<dbReference type="InterPro" id="IPR058627">
    <property type="entry name" value="MdtA-like_C"/>
</dbReference>
<dbReference type="FunFam" id="2.40.420.20:FF:000001">
    <property type="entry name" value="Efflux RND transporter periplasmic adaptor subunit"/>
    <property type="match status" value="1"/>
</dbReference>
<dbReference type="STRING" id="652103.Rpdx1_3209"/>
<dbReference type="NCBIfam" id="TIGR01730">
    <property type="entry name" value="RND_mfp"/>
    <property type="match status" value="1"/>
</dbReference>
<evidence type="ECO:0000313" key="10">
    <source>
        <dbReference type="Proteomes" id="UP000001402"/>
    </source>
</evidence>
<dbReference type="InterPro" id="IPR058626">
    <property type="entry name" value="MdtA-like_b-barrel"/>
</dbReference>
<dbReference type="SUPFAM" id="SSF111369">
    <property type="entry name" value="HlyD-like secretion proteins"/>
    <property type="match status" value="1"/>
</dbReference>
<dbReference type="Gene3D" id="2.40.30.170">
    <property type="match status" value="1"/>
</dbReference>
<dbReference type="GO" id="GO:0022857">
    <property type="term" value="F:transmembrane transporter activity"/>
    <property type="evidence" value="ECO:0007669"/>
    <property type="project" value="InterPro"/>
</dbReference>
<dbReference type="OrthoDB" id="9816569at2"/>
<dbReference type="eggNOG" id="COG0845">
    <property type="taxonomic scope" value="Bacteria"/>
</dbReference>
<feature type="domain" description="Multidrug resistance protein MdtA-like alpha-helical hairpin" evidence="5">
    <location>
        <begin position="107"/>
        <end position="176"/>
    </location>
</feature>
<name>E6VPC8_RHOPX</name>
<dbReference type="GO" id="GO:0030313">
    <property type="term" value="C:cell envelope"/>
    <property type="evidence" value="ECO:0007669"/>
    <property type="project" value="UniProtKB-SubCell"/>
</dbReference>
<dbReference type="InterPro" id="IPR058625">
    <property type="entry name" value="MdtA-like_BSH"/>
</dbReference>
<dbReference type="InterPro" id="IPR006143">
    <property type="entry name" value="RND_pump_MFP"/>
</dbReference>
<evidence type="ECO:0000256" key="1">
    <source>
        <dbReference type="ARBA" id="ARBA00004196"/>
    </source>
</evidence>
<feature type="domain" description="Multidrug resistance protein MdtA-like barrel-sandwich hybrid" evidence="6">
    <location>
        <begin position="66"/>
        <end position="203"/>
    </location>
</feature>
<gene>
    <name evidence="9" type="ordered locus">Rpdx1_3209</name>
</gene>
<dbReference type="Pfam" id="PF25876">
    <property type="entry name" value="HH_MFP_RND"/>
    <property type="match status" value="1"/>
</dbReference>
<dbReference type="GO" id="GO:0005886">
    <property type="term" value="C:plasma membrane"/>
    <property type="evidence" value="ECO:0007669"/>
    <property type="project" value="TreeGrafter"/>
</dbReference>
<dbReference type="Gene3D" id="2.40.50.100">
    <property type="match status" value="1"/>
</dbReference>
<comment type="subcellular location">
    <subcellularLocation>
        <location evidence="1">Cell envelope</location>
    </subcellularLocation>
</comment>
<sequence length="403" mass="43130" precursor="true">MKSAGSVVALVIVALALGAAVYFYVRGPEPVAQKPTPPPVEVGVMELRRADVSLPLTYAGRVAGFRHVEVRAQVGGIILKREFVEGATVKQGDPLFRIDPRSYQAALDRADAQVLQARATLVQAEENFSRIEQLSQRQVATAKQLEDARAARDLARAALQSAQADVETAKLNIEFTTVVAPVSGPTSLSSPPEGALAQAQQTVLTSITQLDPAYVNFSLSESEFVELRGINQARDQPLKRSDIDVTLEFGGGARYPAKGQVNEAASIVDPRTGTLQIRAIFPNPDGVLLPNQFVRVRLRGVVLQDVFVVPEQAVSQGPQGSFVYVLNSSRDGVMQRPIRLDRQVEGGWAIRDGLEDGEVLVVDGLLRIHPGAKVTPVPVGGRTDRSARTEAAAPAGGASVRAK</sequence>
<dbReference type="Gene3D" id="1.10.287.470">
    <property type="entry name" value="Helix hairpin bin"/>
    <property type="match status" value="1"/>
</dbReference>
<feature type="domain" description="Multidrug resistance protein MdtA-like beta-barrel" evidence="7">
    <location>
        <begin position="212"/>
        <end position="298"/>
    </location>
</feature>
<feature type="region of interest" description="Disordered" evidence="4">
    <location>
        <begin position="377"/>
        <end position="403"/>
    </location>
</feature>
<reference evidence="9" key="1">
    <citation type="submission" date="2010-12" db="EMBL/GenBank/DDBJ databases">
        <title>Complete sequence of Rhodopseudomonas palustris DX-1.</title>
        <authorList>
            <consortium name="US DOE Joint Genome Institute"/>
            <person name="Lucas S."/>
            <person name="Copeland A."/>
            <person name="Lapidus A."/>
            <person name="Cheng J.-F."/>
            <person name="Goodwin L."/>
            <person name="Pitluck S."/>
            <person name="Misra M."/>
            <person name="Chertkov O."/>
            <person name="Detter J.C."/>
            <person name="Han C."/>
            <person name="Tapia R."/>
            <person name="Land M."/>
            <person name="Hauser L."/>
            <person name="Kyrpides N."/>
            <person name="Ivanova N."/>
            <person name="Ovchinnikova G."/>
            <person name="Logan B."/>
            <person name="Oda Y."/>
            <person name="Harwood C."/>
            <person name="Woyke T."/>
        </authorList>
    </citation>
    <scope>NUCLEOTIDE SEQUENCE [LARGE SCALE GENOMIC DNA]</scope>
    <source>
        <strain evidence="9">DX-1</strain>
    </source>
</reference>
<organism evidence="9 10">
    <name type="scientific">Rhodopseudomonas palustris (strain DX-1)</name>
    <dbReference type="NCBI Taxonomy" id="652103"/>
    <lineage>
        <taxon>Bacteria</taxon>
        <taxon>Pseudomonadati</taxon>
        <taxon>Pseudomonadota</taxon>
        <taxon>Alphaproteobacteria</taxon>
        <taxon>Hyphomicrobiales</taxon>
        <taxon>Nitrobacteraceae</taxon>
        <taxon>Rhodopseudomonas</taxon>
    </lineage>
</organism>
<proteinExistence type="inferred from homology"/>
<accession>E6VPC8</accession>
<protein>
    <submittedName>
        <fullName evidence="9">Efflux transporter, RND family, MFP subunit</fullName>
    </submittedName>
</protein>
<dbReference type="InterPro" id="IPR058624">
    <property type="entry name" value="MdtA-like_HH"/>
</dbReference>
<dbReference type="BioCyc" id="RPAL652103:RPDX1_RS15825-MONOMER"/>
<evidence type="ECO:0000256" key="4">
    <source>
        <dbReference type="SAM" id="MobiDB-lite"/>
    </source>
</evidence>
<dbReference type="PANTHER" id="PTHR30158">
    <property type="entry name" value="ACRA/E-RELATED COMPONENT OF DRUG EFFLUX TRANSPORTER"/>
    <property type="match status" value="1"/>
</dbReference>
<feature type="coiled-coil region" evidence="3">
    <location>
        <begin position="107"/>
        <end position="172"/>
    </location>
</feature>
<dbReference type="HOGENOM" id="CLU_018816_2_1_5"/>
<evidence type="ECO:0000259" key="6">
    <source>
        <dbReference type="Pfam" id="PF25917"/>
    </source>
</evidence>
<dbReference type="KEGG" id="rpx:Rpdx1_3209"/>
<evidence type="ECO:0000256" key="3">
    <source>
        <dbReference type="SAM" id="Coils"/>
    </source>
</evidence>
<evidence type="ECO:0000256" key="2">
    <source>
        <dbReference type="ARBA" id="ARBA00009477"/>
    </source>
</evidence>
<dbReference type="EMBL" id="CP002418">
    <property type="protein sequence ID" value="ADU44788.1"/>
    <property type="molecule type" value="Genomic_DNA"/>
</dbReference>
<feature type="domain" description="Multidrug resistance protein MdtA-like C-terminal permuted SH3" evidence="8">
    <location>
        <begin position="306"/>
        <end position="365"/>
    </location>
</feature>
<dbReference type="Proteomes" id="UP000001402">
    <property type="component" value="Chromosome"/>
</dbReference>
<feature type="compositionally biased region" description="Low complexity" evidence="4">
    <location>
        <begin position="389"/>
        <end position="403"/>
    </location>
</feature>
<dbReference type="Pfam" id="PF25944">
    <property type="entry name" value="Beta-barrel_RND"/>
    <property type="match status" value="1"/>
</dbReference>
<dbReference type="AlphaFoldDB" id="E6VPC8"/>
<evidence type="ECO:0000259" key="7">
    <source>
        <dbReference type="Pfam" id="PF25944"/>
    </source>
</evidence>
<evidence type="ECO:0000313" key="9">
    <source>
        <dbReference type="EMBL" id="ADU44788.1"/>
    </source>
</evidence>
<dbReference type="Gene3D" id="2.40.420.20">
    <property type="match status" value="1"/>
</dbReference>